<evidence type="ECO:0000313" key="2">
    <source>
        <dbReference type="Proteomes" id="UP001055811"/>
    </source>
</evidence>
<reference evidence="1 2" key="2">
    <citation type="journal article" date="2022" name="Mol. Ecol. Resour.">
        <title>The genomes of chicory, endive, great burdock and yacon provide insights into Asteraceae paleo-polyploidization history and plant inulin production.</title>
        <authorList>
            <person name="Fan W."/>
            <person name="Wang S."/>
            <person name="Wang H."/>
            <person name="Wang A."/>
            <person name="Jiang F."/>
            <person name="Liu H."/>
            <person name="Zhao H."/>
            <person name="Xu D."/>
            <person name="Zhang Y."/>
        </authorList>
    </citation>
    <scope>NUCLEOTIDE SEQUENCE [LARGE SCALE GENOMIC DNA]</scope>
    <source>
        <strain evidence="2">cv. Punajuju</strain>
        <tissue evidence="1">Leaves</tissue>
    </source>
</reference>
<comment type="caution">
    <text evidence="1">The sequence shown here is derived from an EMBL/GenBank/DDBJ whole genome shotgun (WGS) entry which is preliminary data.</text>
</comment>
<gene>
    <name evidence="1" type="ORF">L2E82_18687</name>
</gene>
<organism evidence="1 2">
    <name type="scientific">Cichorium intybus</name>
    <name type="common">Chicory</name>
    <dbReference type="NCBI Taxonomy" id="13427"/>
    <lineage>
        <taxon>Eukaryota</taxon>
        <taxon>Viridiplantae</taxon>
        <taxon>Streptophyta</taxon>
        <taxon>Embryophyta</taxon>
        <taxon>Tracheophyta</taxon>
        <taxon>Spermatophyta</taxon>
        <taxon>Magnoliopsida</taxon>
        <taxon>eudicotyledons</taxon>
        <taxon>Gunneridae</taxon>
        <taxon>Pentapetalae</taxon>
        <taxon>asterids</taxon>
        <taxon>campanulids</taxon>
        <taxon>Asterales</taxon>
        <taxon>Asteraceae</taxon>
        <taxon>Cichorioideae</taxon>
        <taxon>Cichorieae</taxon>
        <taxon>Cichoriinae</taxon>
        <taxon>Cichorium</taxon>
    </lineage>
</organism>
<dbReference type="EMBL" id="CM042011">
    <property type="protein sequence ID" value="KAI3768199.1"/>
    <property type="molecule type" value="Genomic_DNA"/>
</dbReference>
<keyword evidence="2" id="KW-1185">Reference proteome</keyword>
<name>A0ACB9FAQ4_CICIN</name>
<evidence type="ECO:0000313" key="1">
    <source>
        <dbReference type="EMBL" id="KAI3768199.1"/>
    </source>
</evidence>
<accession>A0ACB9FAQ4</accession>
<proteinExistence type="predicted"/>
<sequence length="796" mass="92146">MTRSEPSCYCSLSWCWTGRQHCRHYWSSTMVLRWRVSFGLPFVSIDQERHRRREENGVEGFGDKGWTTFATKILIRAHRNQIDHNLETIFNSIQQLKVYPSPALFNGDLLRRIQQHQLLTSAGFFPPIVCVLDQLSSRRFQFAYCQQARVLLIATLVVLRVLKVGIGMEIEQESEWNAAQNIFISEDLLSAAKLHLQFLAVVDRNRWLYENPTLQWAIFRYNACWLPLLAKHSDSNITKEPLVVPLDCEWIWHCHRLNPVRYKSDCEELYGKILDNSNVVSSIQETSRKETEEIWNKLYPNESYEFDMSRAFSIQFSESLYGTQTFSKYDFNLAVQRQSPFYYQVSRPHFKKDLFLEEAVERYKGFLHLIRRNRERSLKRFCVPTYDVDLIWHTHQLHPVSYCEDMVKLLGKILEHDDTDQNRSKGQKLDTGFSDTTKQWEETFGSRYWRAGAMYRGTAPFPVTNTPCIPDTARVNADSSNGLQRLINLPKTNYVEILLEFIEIKNLPENDKGKVGVIFSKPQSDGIFNIKKQLTIQSESGQKQVATFQCQTNGYMFFELISLSKNPKSLGSCSISFEEFFGPDSKLSVQKWLDLGPGSDPGTRDQIRLKVAASRTFPIQTPQVVCSSFVKKNSCYFPCMVVGFDKSWTRVVDSSCEEVIRLQMREMKRKKGREIFGLTSAGETLVGQFLGQEWSLMDSLWSLTHPNTNKKDSHFLLTGPHMVKLFYGRKLDYERKTDDKRTKEHSFMTAVEFSAEHPYGRAVALLDLKLGLVMLQEEWFALPGILSAFIVSKGST</sequence>
<dbReference type="Proteomes" id="UP001055811">
    <property type="component" value="Linkage Group LG03"/>
</dbReference>
<reference evidence="2" key="1">
    <citation type="journal article" date="2022" name="Mol. Ecol. Resour.">
        <title>The genomes of chicory, endive, great burdock and yacon provide insights into Asteraceae palaeo-polyploidization history and plant inulin production.</title>
        <authorList>
            <person name="Fan W."/>
            <person name="Wang S."/>
            <person name="Wang H."/>
            <person name="Wang A."/>
            <person name="Jiang F."/>
            <person name="Liu H."/>
            <person name="Zhao H."/>
            <person name="Xu D."/>
            <person name="Zhang Y."/>
        </authorList>
    </citation>
    <scope>NUCLEOTIDE SEQUENCE [LARGE SCALE GENOMIC DNA]</scope>
    <source>
        <strain evidence="2">cv. Punajuju</strain>
    </source>
</reference>
<protein>
    <submittedName>
        <fullName evidence="1">Uncharacterized protein</fullName>
    </submittedName>
</protein>